<comment type="caution">
    <text evidence="2">The sequence shown here is derived from an EMBL/GenBank/DDBJ whole genome shotgun (WGS) entry which is preliminary data.</text>
</comment>
<dbReference type="Pfam" id="PF13454">
    <property type="entry name" value="NAD_binding_9"/>
    <property type="match status" value="1"/>
</dbReference>
<keyword evidence="3" id="KW-1185">Reference proteome</keyword>
<dbReference type="Gene3D" id="3.50.50.60">
    <property type="entry name" value="FAD/NAD(P)-binding domain"/>
    <property type="match status" value="1"/>
</dbReference>
<name>A0A2K3YIP1_9STAP</name>
<dbReference type="RefSeq" id="WP_103358825.1">
    <property type="nucleotide sequence ID" value="NZ_PPRF01000077.1"/>
</dbReference>
<dbReference type="OrthoDB" id="2211465at2"/>
<dbReference type="InterPro" id="IPR052189">
    <property type="entry name" value="L-asp_N-monooxygenase_NS-form"/>
</dbReference>
<evidence type="ECO:0000259" key="1">
    <source>
        <dbReference type="Pfam" id="PF13454"/>
    </source>
</evidence>
<dbReference type="AlphaFoldDB" id="A0A2K3YIP1"/>
<dbReference type="InterPro" id="IPR036188">
    <property type="entry name" value="FAD/NAD-bd_sf"/>
</dbReference>
<gene>
    <name evidence="2" type="ORF">CD122_09955</name>
</gene>
<proteinExistence type="predicted"/>
<evidence type="ECO:0000313" key="2">
    <source>
        <dbReference type="EMBL" id="PNZ25476.1"/>
    </source>
</evidence>
<evidence type="ECO:0000313" key="3">
    <source>
        <dbReference type="Proteomes" id="UP000242752"/>
    </source>
</evidence>
<organism evidence="2 3">
    <name type="scientific">Staphylococcus rostri</name>
    <dbReference type="NCBI Taxonomy" id="522262"/>
    <lineage>
        <taxon>Bacteria</taxon>
        <taxon>Bacillati</taxon>
        <taxon>Bacillota</taxon>
        <taxon>Bacilli</taxon>
        <taxon>Bacillales</taxon>
        <taxon>Staphylococcaceae</taxon>
        <taxon>Staphylococcus</taxon>
    </lineage>
</organism>
<protein>
    <submittedName>
        <fullName evidence="2">Pyridine nucleotide-disulfide oxidoreductase</fullName>
    </submittedName>
</protein>
<dbReference type="PANTHER" id="PTHR40254">
    <property type="entry name" value="BLR0577 PROTEIN"/>
    <property type="match status" value="1"/>
</dbReference>
<dbReference type="Proteomes" id="UP000242752">
    <property type="component" value="Unassembled WGS sequence"/>
</dbReference>
<dbReference type="SUPFAM" id="SSF51905">
    <property type="entry name" value="FAD/NAD(P)-binding domain"/>
    <property type="match status" value="1"/>
</dbReference>
<accession>A0A2K3YIP1</accession>
<sequence length="501" mass="57020">MKVAIIGMGTAGVSVLRQLVKHPNFADLDIDVYDNIKNMGQGEPFQNDSDDLLINIPVDMLSLNIDNIKEFREWYDAQSDFDYGDVDYLPRFVFGHYMKGYLDRYVNMYDNIHVIYQEVAQLGIEEQSHDITPKKIVVCTKHPEASCRQYDYVFVTIGTMSYNDPYQLKGTLGFIDSPYPANHTLDQVQENDDIAVIGTGLASLDVIRYVLNHHNKKLLIASRGGQLPSVRGDMREVDLRYLTKEQFDALKRAHMGVVPLNDVIALFRKECEALDIPLEQLLYRRTGNVEQDLKYDLAHTEILGRLQSLLMAVKDNMDWIWNSLTQADQQAYLDRYHQYVKENSNPMPRDTAKLILSALRNGMLEVCSGLENVEHKHGRYHLKFDDTGRQCVVDVVINATGPKTRLDQLDESDALLLDLADKQIVQAHPMGGIQIVPETNEVISPRYGTLSNMRAIGQVTNGVNFQRNAVTMIVQQAVKTVGQLYQHLEQQQQLDETVNTI</sequence>
<feature type="domain" description="FAD-dependent urate hydroxylase HpyO/Asp monooxygenase CreE-like FAD/NAD(P)-binding" evidence="1">
    <location>
        <begin position="4"/>
        <end position="158"/>
    </location>
</feature>
<reference evidence="2 3" key="1">
    <citation type="submission" date="2017-08" db="EMBL/GenBank/DDBJ databases">
        <title>Draft genome sequences of 64 type strains of genus Staph aureus.</title>
        <authorList>
            <person name="Cole K."/>
            <person name="Golubchik T."/>
            <person name="Russell J."/>
            <person name="Foster D."/>
            <person name="Llewelyn M."/>
            <person name="Wilson D."/>
            <person name="Crook D."/>
            <person name="Paul J."/>
        </authorList>
    </citation>
    <scope>NUCLEOTIDE SEQUENCE [LARGE SCALE GENOMIC DNA]</scope>
    <source>
        <strain evidence="2 3">DSM 21968</strain>
    </source>
</reference>
<dbReference type="EMBL" id="PPRF01000077">
    <property type="protein sequence ID" value="PNZ25476.1"/>
    <property type="molecule type" value="Genomic_DNA"/>
</dbReference>
<dbReference type="InterPro" id="IPR038732">
    <property type="entry name" value="HpyO/CreE_NAD-binding"/>
</dbReference>
<dbReference type="PANTHER" id="PTHR40254:SF1">
    <property type="entry name" value="BLR0577 PROTEIN"/>
    <property type="match status" value="1"/>
</dbReference>